<dbReference type="PANTHER" id="PTHR30015:SF7">
    <property type="entry name" value="TYPE IV METHYL-DIRECTED RESTRICTION ENZYME ECOKMRR"/>
    <property type="match status" value="1"/>
</dbReference>
<protein>
    <recommendedName>
        <fullName evidence="1">Restriction endonuclease type IV Mrr domain-containing protein</fullName>
    </recommendedName>
</protein>
<dbReference type="InterPro" id="IPR011856">
    <property type="entry name" value="tRNA_endonuc-like_dom_sf"/>
</dbReference>
<dbReference type="GO" id="GO:0009307">
    <property type="term" value="P:DNA restriction-modification system"/>
    <property type="evidence" value="ECO:0007669"/>
    <property type="project" value="InterPro"/>
</dbReference>
<sequence>MTAVIDGTGKLRINGIFSFNIAFQCKRYQGIVSAGDISDFRGSLTTNIEKGVFITTGSFSNSAIEEASSPGKQQIDLIDGEEFITKLAEFGIGVKEVKNYEVNEDFFQSFEVQRQAISYLFRGSPQKVYLHNINKQQR</sequence>
<dbReference type="PANTHER" id="PTHR30015">
    <property type="entry name" value="MRR RESTRICTION SYSTEM PROTEIN"/>
    <property type="match status" value="1"/>
</dbReference>
<dbReference type="EMBL" id="VSSQ01018132">
    <property type="protein sequence ID" value="MPM61067.1"/>
    <property type="molecule type" value="Genomic_DNA"/>
</dbReference>
<dbReference type="AlphaFoldDB" id="A0A645B6M7"/>
<comment type="caution">
    <text evidence="2">The sequence shown here is derived from an EMBL/GenBank/DDBJ whole genome shotgun (WGS) entry which is preliminary data.</text>
</comment>
<name>A0A645B6M7_9ZZZZ</name>
<dbReference type="InterPro" id="IPR007560">
    <property type="entry name" value="Restrct_endonuc_IV_Mrr"/>
</dbReference>
<dbReference type="GO" id="GO:0015666">
    <property type="term" value="F:restriction endodeoxyribonuclease activity"/>
    <property type="evidence" value="ECO:0007669"/>
    <property type="project" value="TreeGrafter"/>
</dbReference>
<proteinExistence type="predicted"/>
<organism evidence="2">
    <name type="scientific">bioreactor metagenome</name>
    <dbReference type="NCBI Taxonomy" id="1076179"/>
    <lineage>
        <taxon>unclassified sequences</taxon>
        <taxon>metagenomes</taxon>
        <taxon>ecological metagenomes</taxon>
    </lineage>
</organism>
<reference evidence="2" key="1">
    <citation type="submission" date="2019-08" db="EMBL/GenBank/DDBJ databases">
        <authorList>
            <person name="Kucharzyk K."/>
            <person name="Murdoch R.W."/>
            <person name="Higgins S."/>
            <person name="Loffler F."/>
        </authorList>
    </citation>
    <scope>NUCLEOTIDE SEQUENCE</scope>
</reference>
<dbReference type="GO" id="GO:0003677">
    <property type="term" value="F:DNA binding"/>
    <property type="evidence" value="ECO:0007669"/>
    <property type="project" value="InterPro"/>
</dbReference>
<gene>
    <name evidence="2" type="ORF">SDC9_107921</name>
</gene>
<dbReference type="Gene3D" id="3.40.1350.10">
    <property type="match status" value="1"/>
</dbReference>
<dbReference type="InterPro" id="IPR052906">
    <property type="entry name" value="Type_IV_Methyl-Rstrct_Enzyme"/>
</dbReference>
<feature type="domain" description="Restriction endonuclease type IV Mrr" evidence="1">
    <location>
        <begin position="11"/>
        <end position="85"/>
    </location>
</feature>
<evidence type="ECO:0000259" key="1">
    <source>
        <dbReference type="Pfam" id="PF04471"/>
    </source>
</evidence>
<evidence type="ECO:0000313" key="2">
    <source>
        <dbReference type="EMBL" id="MPM61067.1"/>
    </source>
</evidence>
<accession>A0A645B6M7</accession>
<dbReference type="Pfam" id="PF04471">
    <property type="entry name" value="Mrr_cat"/>
    <property type="match status" value="1"/>
</dbReference>